<organism evidence="2 3">
    <name type="scientific">Methylosinus trichosporium (strain ATCC 35070 / NCIMB 11131 / UNIQEM 75 / OB3b)</name>
    <dbReference type="NCBI Taxonomy" id="595536"/>
    <lineage>
        <taxon>Bacteria</taxon>
        <taxon>Pseudomonadati</taxon>
        <taxon>Pseudomonadota</taxon>
        <taxon>Alphaproteobacteria</taxon>
        <taxon>Hyphomicrobiales</taxon>
        <taxon>Methylocystaceae</taxon>
        <taxon>Methylosinus</taxon>
    </lineage>
</organism>
<dbReference type="GO" id="GO:0042910">
    <property type="term" value="F:xenobiotic transmembrane transporter activity"/>
    <property type="evidence" value="ECO:0007669"/>
    <property type="project" value="TreeGrafter"/>
</dbReference>
<dbReference type="PRINTS" id="PR00702">
    <property type="entry name" value="ACRIFLAVINRP"/>
</dbReference>
<feature type="transmembrane region" description="Helical" evidence="1">
    <location>
        <begin position="949"/>
        <end position="972"/>
    </location>
</feature>
<dbReference type="GO" id="GO:0005886">
    <property type="term" value="C:plasma membrane"/>
    <property type="evidence" value="ECO:0007669"/>
    <property type="project" value="TreeGrafter"/>
</dbReference>
<keyword evidence="3" id="KW-1185">Reference proteome</keyword>
<feature type="transmembrane region" description="Helical" evidence="1">
    <location>
        <begin position="428"/>
        <end position="450"/>
    </location>
</feature>
<feature type="transmembrane region" description="Helical" evidence="1">
    <location>
        <begin position="456"/>
        <end position="478"/>
    </location>
</feature>
<dbReference type="SUPFAM" id="SSF82714">
    <property type="entry name" value="Multidrug efflux transporter AcrB TolC docking domain, DN and DC subdomains"/>
    <property type="match status" value="1"/>
</dbReference>
<feature type="transmembrane region" description="Helical" evidence="1">
    <location>
        <begin position="1082"/>
        <end position="1104"/>
    </location>
</feature>
<dbReference type="Gene3D" id="3.30.2090.10">
    <property type="entry name" value="Multidrug efflux transporter AcrB TolC docking domain, DN and DC subdomains"/>
    <property type="match status" value="2"/>
</dbReference>
<dbReference type="SUPFAM" id="SSF82866">
    <property type="entry name" value="Multidrug efflux transporter AcrB transmembrane domain"/>
    <property type="match status" value="2"/>
</dbReference>
<feature type="transmembrane region" description="Helical" evidence="1">
    <location>
        <begin position="603"/>
        <end position="621"/>
    </location>
</feature>
<accession>A0A2D2CZH6</accession>
<feature type="transmembrane region" description="Helical" evidence="1">
    <location>
        <begin position="1050"/>
        <end position="1070"/>
    </location>
</feature>
<dbReference type="Proteomes" id="UP000230709">
    <property type="component" value="Chromosome"/>
</dbReference>
<sequence>MNAIVVTALRRPYTFIVLSILILLFGVQAISKAPTDVFPNIKIPVIAVVWSYAGLLPADVSGRITFFYERALTSTVEGIEHIESHSYFGSSITKIFLQPGVDLAAAEADVASISQTVTKALPPDISPPMVMRLEASSVPVAVLQVTSESMTPADLYNLAYSRIRPLLVTIPGAILPHPYGGKPKQLLVSLDKQKMLARHLSASDVHNAFSHQSLVLPAGDMKIKATDFMVQTNASPLQIQDFNNIPIKRVGNATIFMKDVADVSLAGPPQTNAVLVDGKQAVTVVVMKSGEASTLAVVDGIKKMIPRIERVVPADVKVTLLNDASVFVRDSINDVVHEMVVASALTGVVVLLFLGSWRATLIIATSIPLSILTAIICLRFLDQTINVMTLGGLALAVGILVDDATVMIENIDTHLEMGKPLEVAIIDAANQIVIPTFVSTLCIVIVWFPLFELSGVSGWLFTPMAEAVAFAMAASFILSRTLVPTMAKYLLVDPNAPHEHQTAGAKSAEDAKAILGARKYPTPDELYAMANRQAEEEAMAGEGGVSHFAMRVSEQGAGPAHGHATHRATGWFGRFQGRFEKGFDALRDRYNELLKRAIERRGAFVATFLACAVASLGLLFLDGRDFFPEIKSGTLQMHMRAPLGTRMEAAGRIASLVSNDIARILPGRVEGVLSNCGLPLGPHNLAFIPTPTIGTQDCDLTITLKNETSPVWDYRRILRKELALRYPGTEFTFQPADLTAKILNFGSPSPIDVQINGMDMQENYAFALKLAHELRKVSGATDVVIQQTMRTPTLLVEGNRSLGLNIKLTEKDIADNLLLNTTGSQQVDQEYWLDQKTGLSYQVNIYTPQPQLTRVQDLLTIPVNKGELDPGGNETQLLGNVSKLSLVGTPGEVTHANIMPLFDIYVSTEGRDLGGVLEDVERVAKSLEHELPRSASLEVHGQAETMRSAYIELIGGLAASVVLIYLLIVVNFQSWLDPFIIITALPGALAGIAWSLFITHTNISVPALTGAIMSMGTATANSILVVSYARERLEIHGDALLAAAEAGYARIRPVIMTASAMIIGMAPMAISNSQNAPLGRAVMGGLTVATVATLFFVPCIYAIVYGRRQKDKA</sequence>
<dbReference type="Pfam" id="PF00873">
    <property type="entry name" value="ACR_tran"/>
    <property type="match status" value="2"/>
</dbReference>
<dbReference type="KEGG" id="mtw:CQW49_09785"/>
<reference evidence="3" key="1">
    <citation type="submission" date="2017-10" db="EMBL/GenBank/DDBJ databases">
        <title>Completed PacBio SMRT sequence of Methylosinus trichosporium OB3b reveals presence of a third large plasmid.</title>
        <authorList>
            <person name="Charles T.C."/>
            <person name="Lynch M.D.J."/>
            <person name="Heil J.R."/>
            <person name="Cheng J."/>
        </authorList>
    </citation>
    <scope>NUCLEOTIDE SEQUENCE [LARGE SCALE GENOMIC DNA]</scope>
    <source>
        <strain evidence="3">OB3b</strain>
    </source>
</reference>
<evidence type="ECO:0000256" key="1">
    <source>
        <dbReference type="SAM" id="Phobius"/>
    </source>
</evidence>
<dbReference type="STRING" id="595536.GCA_000178815_03200"/>
<evidence type="ECO:0000313" key="2">
    <source>
        <dbReference type="EMBL" id="ATQ68142.1"/>
    </source>
</evidence>
<dbReference type="SUPFAM" id="SSF82693">
    <property type="entry name" value="Multidrug efflux transporter AcrB pore domain, PN1, PN2, PC1 and PC2 subdomains"/>
    <property type="match status" value="2"/>
</dbReference>
<dbReference type="Gene3D" id="3.30.70.1320">
    <property type="entry name" value="Multidrug efflux transporter AcrB pore domain like"/>
    <property type="match status" value="1"/>
</dbReference>
<name>A0A2D2CZH6_METT3</name>
<dbReference type="PANTHER" id="PTHR32063">
    <property type="match status" value="1"/>
</dbReference>
<feature type="transmembrane region" description="Helical" evidence="1">
    <location>
        <begin position="361"/>
        <end position="381"/>
    </location>
</feature>
<dbReference type="InterPro" id="IPR001036">
    <property type="entry name" value="Acrflvin-R"/>
</dbReference>
<dbReference type="EMBL" id="CP023737">
    <property type="protein sequence ID" value="ATQ68142.1"/>
    <property type="molecule type" value="Genomic_DNA"/>
</dbReference>
<feature type="transmembrane region" description="Helical" evidence="1">
    <location>
        <begin position="335"/>
        <end position="354"/>
    </location>
</feature>
<proteinExistence type="predicted"/>
<evidence type="ECO:0000313" key="3">
    <source>
        <dbReference type="Proteomes" id="UP000230709"/>
    </source>
</evidence>
<protein>
    <submittedName>
        <fullName evidence="2">AcrB/AcrD/AcrF family protein</fullName>
    </submittedName>
</protein>
<dbReference type="RefSeq" id="WP_003610588.1">
    <property type="nucleotide sequence ID" value="NZ_ADVE02000001.1"/>
</dbReference>
<keyword evidence="1" id="KW-0472">Membrane</keyword>
<dbReference type="Gene3D" id="3.30.70.1430">
    <property type="entry name" value="Multidrug efflux transporter AcrB pore domain"/>
    <property type="match status" value="2"/>
</dbReference>
<dbReference type="Gene3D" id="1.20.1640.10">
    <property type="entry name" value="Multidrug efflux transporter AcrB transmembrane domain"/>
    <property type="match status" value="2"/>
</dbReference>
<dbReference type="AlphaFoldDB" id="A0A2D2CZH6"/>
<keyword evidence="1" id="KW-0812">Transmembrane</keyword>
<feature type="transmembrane region" description="Helical" evidence="1">
    <location>
        <begin position="979"/>
        <end position="997"/>
    </location>
</feature>
<dbReference type="PANTHER" id="PTHR32063:SF8">
    <property type="entry name" value="CATION EFFLUX PROTEIN"/>
    <property type="match status" value="1"/>
</dbReference>
<keyword evidence="1" id="KW-1133">Transmembrane helix</keyword>
<dbReference type="InterPro" id="IPR027463">
    <property type="entry name" value="AcrB_DN_DC_subdom"/>
</dbReference>
<feature type="transmembrane region" description="Helical" evidence="1">
    <location>
        <begin position="1003"/>
        <end position="1029"/>
    </location>
</feature>
<gene>
    <name evidence="2" type="ORF">CQW49_09785</name>
</gene>
<dbReference type="Gene3D" id="3.30.70.1440">
    <property type="entry name" value="Multidrug efflux transporter AcrB pore domain"/>
    <property type="match status" value="1"/>
</dbReference>